<feature type="domain" description="DUF5107" evidence="1">
    <location>
        <begin position="52"/>
        <end position="121"/>
    </location>
</feature>
<sequence length="121" mass="14166">MKILSPTLYFCIYFSFYVSFSQNSIISEYSKELNTYNFSDPNPIPILTKNGKIYPYFTFDGYQINSTKEKFKVIELENNYVKVFVTPELGGKVWGAIEKSTGEEFIYRNEVVKFRNISMRG</sequence>
<evidence type="ECO:0000259" key="1">
    <source>
        <dbReference type="Pfam" id="PF17128"/>
    </source>
</evidence>
<evidence type="ECO:0000313" key="2">
    <source>
        <dbReference type="EMBL" id="SUZ90273.1"/>
    </source>
</evidence>
<accession>A0A381RMV3</accession>
<reference evidence="2" key="1">
    <citation type="submission" date="2018-05" db="EMBL/GenBank/DDBJ databases">
        <authorList>
            <person name="Lanie J.A."/>
            <person name="Ng W.-L."/>
            <person name="Kazmierczak K.M."/>
            <person name="Andrzejewski T.M."/>
            <person name="Davidsen T.M."/>
            <person name="Wayne K.J."/>
            <person name="Tettelin H."/>
            <person name="Glass J.I."/>
            <person name="Rusch D."/>
            <person name="Podicherti R."/>
            <person name="Tsui H.-C.T."/>
            <person name="Winkler M.E."/>
        </authorList>
    </citation>
    <scope>NUCLEOTIDE SEQUENCE</scope>
</reference>
<gene>
    <name evidence="2" type="ORF">METZ01_LOCUS43127</name>
</gene>
<name>A0A381RMV3_9ZZZZ</name>
<protein>
    <recommendedName>
        <fullName evidence="1">DUF5107 domain-containing protein</fullName>
    </recommendedName>
</protein>
<dbReference type="EMBL" id="UINC01001880">
    <property type="protein sequence ID" value="SUZ90273.1"/>
    <property type="molecule type" value="Genomic_DNA"/>
</dbReference>
<proteinExistence type="predicted"/>
<dbReference type="AlphaFoldDB" id="A0A381RMV3"/>
<feature type="non-terminal residue" evidence="2">
    <location>
        <position position="121"/>
    </location>
</feature>
<organism evidence="2">
    <name type="scientific">marine metagenome</name>
    <dbReference type="NCBI Taxonomy" id="408172"/>
    <lineage>
        <taxon>unclassified sequences</taxon>
        <taxon>metagenomes</taxon>
        <taxon>ecological metagenomes</taxon>
    </lineage>
</organism>
<dbReference type="InterPro" id="IPR033396">
    <property type="entry name" value="DUF5107"/>
</dbReference>
<dbReference type="Pfam" id="PF17128">
    <property type="entry name" value="DUF5107"/>
    <property type="match status" value="1"/>
</dbReference>